<keyword evidence="1" id="KW-0812">Transmembrane</keyword>
<dbReference type="GeneID" id="6078290"/>
<accession>B0DEY1</accession>
<dbReference type="EMBL" id="DS547107">
    <property type="protein sequence ID" value="EDR06750.1"/>
    <property type="molecule type" value="Genomic_DNA"/>
</dbReference>
<protein>
    <submittedName>
        <fullName evidence="3">Predicted protein</fullName>
    </submittedName>
</protein>
<evidence type="ECO:0000313" key="3">
    <source>
        <dbReference type="EMBL" id="EDR06750.1"/>
    </source>
</evidence>
<organism evidence="4">
    <name type="scientific">Laccaria bicolor (strain S238N-H82 / ATCC MYA-4686)</name>
    <name type="common">Bicoloured deceiver</name>
    <name type="synonym">Laccaria laccata var. bicolor</name>
    <dbReference type="NCBI Taxonomy" id="486041"/>
    <lineage>
        <taxon>Eukaryota</taxon>
        <taxon>Fungi</taxon>
        <taxon>Dikarya</taxon>
        <taxon>Basidiomycota</taxon>
        <taxon>Agaricomycotina</taxon>
        <taxon>Agaricomycetes</taxon>
        <taxon>Agaricomycetidae</taxon>
        <taxon>Agaricales</taxon>
        <taxon>Agaricineae</taxon>
        <taxon>Hydnangiaceae</taxon>
        <taxon>Laccaria</taxon>
    </lineage>
</organism>
<evidence type="ECO:0000256" key="1">
    <source>
        <dbReference type="SAM" id="Phobius"/>
    </source>
</evidence>
<dbReference type="AlphaFoldDB" id="B0DEY1"/>
<dbReference type="KEGG" id="lbc:LACBIDRAFT_328473"/>
<keyword evidence="4" id="KW-1185">Reference proteome</keyword>
<keyword evidence="1" id="KW-0472">Membrane</keyword>
<feature type="transmembrane region" description="Helical" evidence="1">
    <location>
        <begin position="34"/>
        <end position="53"/>
    </location>
</feature>
<evidence type="ECO:0000313" key="4">
    <source>
        <dbReference type="Proteomes" id="UP000001194"/>
    </source>
</evidence>
<feature type="signal peptide" evidence="2">
    <location>
        <begin position="1"/>
        <end position="18"/>
    </location>
</feature>
<dbReference type="RefSeq" id="XP_001882597.1">
    <property type="nucleotide sequence ID" value="XM_001882562.1"/>
</dbReference>
<keyword evidence="2" id="KW-0732">Signal</keyword>
<feature type="chain" id="PRO_5002748639" evidence="2">
    <location>
        <begin position="19"/>
        <end position="157"/>
    </location>
</feature>
<keyword evidence="1" id="KW-1133">Transmembrane helix</keyword>
<proteinExistence type="predicted"/>
<gene>
    <name evidence="3" type="ORF">LACBIDRAFT_328473</name>
</gene>
<name>B0DEY1_LACBS</name>
<evidence type="ECO:0000256" key="2">
    <source>
        <dbReference type="SAM" id="SignalP"/>
    </source>
</evidence>
<dbReference type="Proteomes" id="UP000001194">
    <property type="component" value="Unassembled WGS sequence"/>
</dbReference>
<dbReference type="HOGENOM" id="CLU_1678206_0_0_1"/>
<reference evidence="3 4" key="1">
    <citation type="journal article" date="2008" name="Nature">
        <title>The genome of Laccaria bicolor provides insights into mycorrhizal symbiosis.</title>
        <authorList>
            <person name="Martin F."/>
            <person name="Aerts A."/>
            <person name="Ahren D."/>
            <person name="Brun A."/>
            <person name="Danchin E.G.J."/>
            <person name="Duchaussoy F."/>
            <person name="Gibon J."/>
            <person name="Kohler A."/>
            <person name="Lindquist E."/>
            <person name="Pereda V."/>
            <person name="Salamov A."/>
            <person name="Shapiro H.J."/>
            <person name="Wuyts J."/>
            <person name="Blaudez D."/>
            <person name="Buee M."/>
            <person name="Brokstein P."/>
            <person name="Canbaeck B."/>
            <person name="Cohen D."/>
            <person name="Courty P.E."/>
            <person name="Coutinho P.M."/>
            <person name="Delaruelle C."/>
            <person name="Detter J.C."/>
            <person name="Deveau A."/>
            <person name="DiFazio S."/>
            <person name="Duplessis S."/>
            <person name="Fraissinet-Tachet L."/>
            <person name="Lucic E."/>
            <person name="Frey-Klett P."/>
            <person name="Fourrey C."/>
            <person name="Feussner I."/>
            <person name="Gay G."/>
            <person name="Grimwood J."/>
            <person name="Hoegger P.J."/>
            <person name="Jain P."/>
            <person name="Kilaru S."/>
            <person name="Labbe J."/>
            <person name="Lin Y.C."/>
            <person name="Legue V."/>
            <person name="Le Tacon F."/>
            <person name="Marmeisse R."/>
            <person name="Melayah D."/>
            <person name="Montanini B."/>
            <person name="Muratet M."/>
            <person name="Nehls U."/>
            <person name="Niculita-Hirzel H."/>
            <person name="Oudot-Le Secq M.P."/>
            <person name="Peter M."/>
            <person name="Quesneville H."/>
            <person name="Rajashekar B."/>
            <person name="Reich M."/>
            <person name="Rouhier N."/>
            <person name="Schmutz J."/>
            <person name="Yin T."/>
            <person name="Chalot M."/>
            <person name="Henrissat B."/>
            <person name="Kuees U."/>
            <person name="Lucas S."/>
            <person name="Van de Peer Y."/>
            <person name="Podila G.K."/>
            <person name="Polle A."/>
            <person name="Pukkila P.J."/>
            <person name="Richardson P.M."/>
            <person name="Rouze P."/>
            <person name="Sanders I.R."/>
            <person name="Stajich J.E."/>
            <person name="Tunlid A."/>
            <person name="Tuskan G."/>
            <person name="Grigoriev I.V."/>
        </authorList>
    </citation>
    <scope>NUCLEOTIDE SEQUENCE [LARGE SCALE GENOMIC DNA]</scope>
    <source>
        <strain evidence="4">S238N-H82 / ATCC MYA-4686</strain>
    </source>
</reference>
<dbReference type="InParanoid" id="B0DEY1"/>
<sequence>MIALIVCLAVIIATSSTALPTANSESQILSRNFLFEFMIIVFQLVALTNILGVRGGCVQRRPNAFEFISPTLKKSTAVTNTQGTLVKVVTRMNVSNFPYEGVSIKCVFDHDMPSVYKRTKPRAARDGRMYLNQVPMILLNSNREFNIKCALKGDLYG</sequence>